<dbReference type="Proteomes" id="UP001595844">
    <property type="component" value="Unassembled WGS sequence"/>
</dbReference>
<organism evidence="5 6">
    <name type="scientific">Nocardia halotolerans</name>
    <dbReference type="NCBI Taxonomy" id="1755878"/>
    <lineage>
        <taxon>Bacteria</taxon>
        <taxon>Bacillati</taxon>
        <taxon>Actinomycetota</taxon>
        <taxon>Actinomycetes</taxon>
        <taxon>Mycobacteriales</taxon>
        <taxon>Nocardiaceae</taxon>
        <taxon>Nocardia</taxon>
    </lineage>
</organism>
<evidence type="ECO:0000256" key="2">
    <source>
        <dbReference type="ARBA" id="ARBA00023002"/>
    </source>
</evidence>
<reference evidence="6" key="1">
    <citation type="journal article" date="2019" name="Int. J. Syst. Evol. Microbiol.">
        <title>The Global Catalogue of Microorganisms (GCM) 10K type strain sequencing project: providing services to taxonomists for standard genome sequencing and annotation.</title>
        <authorList>
            <consortium name="The Broad Institute Genomics Platform"/>
            <consortium name="The Broad Institute Genome Sequencing Center for Infectious Disease"/>
            <person name="Wu L."/>
            <person name="Ma J."/>
        </authorList>
    </citation>
    <scope>NUCLEOTIDE SEQUENCE [LARGE SCALE GENOMIC DNA]</scope>
    <source>
        <strain evidence="6">IBRC-M 10490</strain>
    </source>
</reference>
<evidence type="ECO:0000313" key="5">
    <source>
        <dbReference type="EMBL" id="MFC4377689.1"/>
    </source>
</evidence>
<dbReference type="SMART" id="SM00822">
    <property type="entry name" value="PKS_KR"/>
    <property type="match status" value="1"/>
</dbReference>
<protein>
    <submittedName>
        <fullName evidence="5">SDR family oxidoreductase</fullName>
    </submittedName>
</protein>
<dbReference type="PANTHER" id="PTHR44196">
    <property type="entry name" value="DEHYDROGENASE/REDUCTASE SDR FAMILY MEMBER 7B"/>
    <property type="match status" value="1"/>
</dbReference>
<dbReference type="Gene3D" id="3.40.50.720">
    <property type="entry name" value="NAD(P)-binding Rossmann-like Domain"/>
    <property type="match status" value="1"/>
</dbReference>
<dbReference type="PROSITE" id="PS00061">
    <property type="entry name" value="ADH_SHORT"/>
    <property type="match status" value="1"/>
</dbReference>
<dbReference type="NCBIfam" id="NF005495">
    <property type="entry name" value="PRK07109.1"/>
    <property type="match status" value="1"/>
</dbReference>
<comment type="similarity">
    <text evidence="1 3">Belongs to the short-chain dehydrogenases/reductases (SDR) family.</text>
</comment>
<keyword evidence="2" id="KW-0560">Oxidoreductase</keyword>
<dbReference type="SUPFAM" id="SSF51735">
    <property type="entry name" value="NAD(P)-binding Rossmann-fold domains"/>
    <property type="match status" value="1"/>
</dbReference>
<dbReference type="PRINTS" id="PR00080">
    <property type="entry name" value="SDRFAMILY"/>
</dbReference>
<dbReference type="EMBL" id="JBHSDL010000042">
    <property type="protein sequence ID" value="MFC4377689.1"/>
    <property type="molecule type" value="Genomic_DNA"/>
</dbReference>
<dbReference type="InterPro" id="IPR002347">
    <property type="entry name" value="SDR_fam"/>
</dbReference>
<keyword evidence="6" id="KW-1185">Reference proteome</keyword>
<dbReference type="Pfam" id="PF00106">
    <property type="entry name" value="adh_short"/>
    <property type="match status" value="1"/>
</dbReference>
<proteinExistence type="inferred from homology"/>
<feature type="domain" description="Ketoreductase" evidence="4">
    <location>
        <begin position="7"/>
        <end position="193"/>
    </location>
</feature>
<dbReference type="RefSeq" id="WP_378568627.1">
    <property type="nucleotide sequence ID" value="NZ_JBHSDL010000042.1"/>
</dbReference>
<dbReference type="PANTHER" id="PTHR44196:SF1">
    <property type="entry name" value="DEHYDROGENASE_REDUCTASE SDR FAMILY MEMBER 7B"/>
    <property type="match status" value="1"/>
</dbReference>
<dbReference type="InterPro" id="IPR020904">
    <property type="entry name" value="Sc_DH/Rdtase_CS"/>
</dbReference>
<sequence>MDPTEPKVVVVTGASAGVGRATARAFAARGDKLALLARGEHGLAAAATDIGHRAAAVLPISVDMSDFDAVEKAAKQIEEELGPIDVWVNNAFITVFGPFEEMRPEEFHRVTEVTYHGYVHGTRVALERMRSRQSGAIVQVGSALAYRGIPLQSAYCGAKHAIEGFTESVRCELKHRGSPVQVTMVQLPAVNTPQFDWALSRMSRKAQPVPPIYQPEVAADAVVYAAEHPQRREYWVGTSTVATLLANKFAPGLLDRYLGRTGYAAQQTDESAEPGRRANLWQPLDDEDGEDFGARGRFDDQARTVSPQMWLSRHHRLLALLGAAAGVAVAARAVRE</sequence>
<name>A0ABV8VQ31_9NOCA</name>
<dbReference type="InterPro" id="IPR057326">
    <property type="entry name" value="KR_dom"/>
</dbReference>
<gene>
    <name evidence="5" type="ORF">ACFO5K_26785</name>
</gene>
<evidence type="ECO:0000259" key="4">
    <source>
        <dbReference type="SMART" id="SM00822"/>
    </source>
</evidence>
<evidence type="ECO:0000256" key="3">
    <source>
        <dbReference type="RuleBase" id="RU000363"/>
    </source>
</evidence>
<accession>A0ABV8VQ31</accession>
<dbReference type="PRINTS" id="PR00081">
    <property type="entry name" value="GDHRDH"/>
</dbReference>
<evidence type="ECO:0000313" key="6">
    <source>
        <dbReference type="Proteomes" id="UP001595844"/>
    </source>
</evidence>
<dbReference type="InterPro" id="IPR036291">
    <property type="entry name" value="NAD(P)-bd_dom_sf"/>
</dbReference>
<evidence type="ECO:0000256" key="1">
    <source>
        <dbReference type="ARBA" id="ARBA00006484"/>
    </source>
</evidence>
<comment type="caution">
    <text evidence="5">The sequence shown here is derived from an EMBL/GenBank/DDBJ whole genome shotgun (WGS) entry which is preliminary data.</text>
</comment>